<dbReference type="Proteomes" id="UP001178461">
    <property type="component" value="Chromosome 5"/>
</dbReference>
<keyword evidence="2" id="KW-1185">Reference proteome</keyword>
<reference evidence="1" key="1">
    <citation type="submission" date="2022-12" db="EMBL/GenBank/DDBJ databases">
        <authorList>
            <person name="Alioto T."/>
            <person name="Alioto T."/>
            <person name="Gomez Garrido J."/>
        </authorList>
    </citation>
    <scope>NUCLEOTIDE SEQUENCE</scope>
</reference>
<accession>A0AA35KEI1</accession>
<evidence type="ECO:0000313" key="1">
    <source>
        <dbReference type="EMBL" id="CAI5775977.1"/>
    </source>
</evidence>
<proteinExistence type="predicted"/>
<evidence type="ECO:0000313" key="2">
    <source>
        <dbReference type="Proteomes" id="UP001178461"/>
    </source>
</evidence>
<gene>
    <name evidence="1" type="ORF">PODLI_1B011239</name>
</gene>
<organism evidence="1 2">
    <name type="scientific">Podarcis lilfordi</name>
    <name type="common">Lilford's wall lizard</name>
    <dbReference type="NCBI Taxonomy" id="74358"/>
    <lineage>
        <taxon>Eukaryota</taxon>
        <taxon>Metazoa</taxon>
        <taxon>Chordata</taxon>
        <taxon>Craniata</taxon>
        <taxon>Vertebrata</taxon>
        <taxon>Euteleostomi</taxon>
        <taxon>Lepidosauria</taxon>
        <taxon>Squamata</taxon>
        <taxon>Bifurcata</taxon>
        <taxon>Unidentata</taxon>
        <taxon>Episquamata</taxon>
        <taxon>Laterata</taxon>
        <taxon>Lacertibaenia</taxon>
        <taxon>Lacertidae</taxon>
        <taxon>Podarcis</taxon>
    </lineage>
</organism>
<dbReference type="EMBL" id="OX395130">
    <property type="protein sequence ID" value="CAI5775977.1"/>
    <property type="molecule type" value="Genomic_DNA"/>
</dbReference>
<protein>
    <submittedName>
        <fullName evidence="1">Uncharacterized protein</fullName>
    </submittedName>
</protein>
<sequence>MDGRDFYCSTSIAFQSYRERETDDVGFQVQPSKVGRSIEFDIIFHRNQPEGKVVWF</sequence>
<name>A0AA35KEI1_9SAUR</name>
<dbReference type="AlphaFoldDB" id="A0AA35KEI1"/>